<dbReference type="PANTHER" id="PTHR34235">
    <property type="entry name" value="SLR1203 PROTEIN-RELATED"/>
    <property type="match status" value="1"/>
</dbReference>
<dbReference type="EMBL" id="JBAFSM010000013">
    <property type="protein sequence ID" value="MEG3437133.1"/>
    <property type="molecule type" value="Genomic_DNA"/>
</dbReference>
<dbReference type="PANTHER" id="PTHR34235:SF3">
    <property type="entry name" value="SLR1203 PROTEIN"/>
    <property type="match status" value="1"/>
</dbReference>
<sequence>MTERIALSTKSLYDRDFVLWTEKTSEQLRRKAFADLDLENLIEEVESTGRSERQAVESLLTVLIEYLLKLTYWTSERERNARHWLVEIANFRVQLEKRMKTTPLENHARDSFDPAYSDARKSIILARIVDKNSIPEEPFFALEQVLDGNWFPVSIDRFLENRD</sequence>
<accession>A0AAW9QUA1</accession>
<dbReference type="Gene3D" id="1.20.1220.20">
    <property type="entry name" value="Uncharcterised protein PF01724"/>
    <property type="match status" value="1"/>
</dbReference>
<proteinExistence type="predicted"/>
<dbReference type="Proteomes" id="UP001328733">
    <property type="component" value="Unassembled WGS sequence"/>
</dbReference>
<dbReference type="InterPro" id="IPR002636">
    <property type="entry name" value="DUF29"/>
</dbReference>
<reference evidence="1 2" key="1">
    <citation type="submission" date="2024-01" db="EMBL/GenBank/DDBJ databases">
        <title>Genomic insights into the taxonomy and metabolism of the cyanobacterium Pannus brasiliensis CCIBt3594.</title>
        <authorList>
            <person name="Machado M."/>
            <person name="Botero N.B."/>
            <person name="Andreote A.P.D."/>
            <person name="Feitosa A.M.T."/>
            <person name="Popin R."/>
            <person name="Sivonen K."/>
            <person name="Fiore M.F."/>
        </authorList>
    </citation>
    <scope>NUCLEOTIDE SEQUENCE [LARGE SCALE GENOMIC DNA]</scope>
    <source>
        <strain evidence="1 2">CCIBt3594</strain>
    </source>
</reference>
<dbReference type="AlphaFoldDB" id="A0AAW9QUA1"/>
<name>A0AAW9QUA1_9CHRO</name>
<protein>
    <submittedName>
        <fullName evidence="1">DUF29 domain-containing protein</fullName>
    </submittedName>
</protein>
<evidence type="ECO:0000313" key="1">
    <source>
        <dbReference type="EMBL" id="MEG3437133.1"/>
    </source>
</evidence>
<evidence type="ECO:0000313" key="2">
    <source>
        <dbReference type="Proteomes" id="UP001328733"/>
    </source>
</evidence>
<gene>
    <name evidence="1" type="ORF">V0288_08385</name>
</gene>
<comment type="caution">
    <text evidence="1">The sequence shown here is derived from an EMBL/GenBank/DDBJ whole genome shotgun (WGS) entry which is preliminary data.</text>
</comment>
<organism evidence="1 2">
    <name type="scientific">Pannus brasiliensis CCIBt3594</name>
    <dbReference type="NCBI Taxonomy" id="1427578"/>
    <lineage>
        <taxon>Bacteria</taxon>
        <taxon>Bacillati</taxon>
        <taxon>Cyanobacteriota</taxon>
        <taxon>Cyanophyceae</taxon>
        <taxon>Oscillatoriophycideae</taxon>
        <taxon>Chroococcales</taxon>
        <taxon>Microcystaceae</taxon>
        <taxon>Pannus</taxon>
    </lineage>
</organism>
<dbReference type="Pfam" id="PF01724">
    <property type="entry name" value="DUF29"/>
    <property type="match status" value="1"/>
</dbReference>
<keyword evidence="2" id="KW-1185">Reference proteome</keyword>
<dbReference type="RefSeq" id="WP_332864618.1">
    <property type="nucleotide sequence ID" value="NZ_JBAFSM010000013.1"/>
</dbReference>